<dbReference type="KEGG" id="ail:FLP10_06410"/>
<dbReference type="InterPro" id="IPR047702">
    <property type="entry name" value="VgrG-rel"/>
</dbReference>
<dbReference type="Gene3D" id="2.40.50.230">
    <property type="entry name" value="Gp5 N-terminal domain"/>
    <property type="match status" value="1"/>
</dbReference>
<dbReference type="SUPFAM" id="SSF69279">
    <property type="entry name" value="Phage tail proteins"/>
    <property type="match status" value="1"/>
</dbReference>
<dbReference type="InterPro" id="IPR006531">
    <property type="entry name" value="Gp5/Vgr_OB"/>
</dbReference>
<dbReference type="Gene3D" id="4.10.220.110">
    <property type="match status" value="1"/>
</dbReference>
<protein>
    <submittedName>
        <fullName evidence="2">VgrG-related protein</fullName>
    </submittedName>
</protein>
<name>A0A5C1YDG7_9MICO</name>
<evidence type="ECO:0000313" key="2">
    <source>
        <dbReference type="EMBL" id="QEO14094.1"/>
    </source>
</evidence>
<dbReference type="EMBL" id="CP043505">
    <property type="protein sequence ID" value="QEO14094.1"/>
    <property type="molecule type" value="Genomic_DNA"/>
</dbReference>
<gene>
    <name evidence="2" type="ORF">FLP10_06410</name>
</gene>
<accession>A0A5C1YDG7</accession>
<sequence length="621" mass="65196">MPARAGARLRERRWPVSSVDTYTSLLLVSIDGRPLASTVATRLIMSRITDAANLPDSFELEFTDPAGTVLDDAGVKIGSSVVLTVSENGPQPPAKLLDGEVTALDREDLAGVLRTRVRGLDRSHRLFRGRRVAAYVDKTAADIVREVAQRAGVKVARIEAPATVLAHVTQDNLSDWVFLRRIADATGCTFSVGEQGLVFAPPTPAGDAPEGAESARDDPVVIEHGMNTLALRATVTSASQVPQVEVRGWDPVQKQAVVSTAPAKTTVVELPTVTPEKVAGTFNGPTYVAPDGDGQTPTQDRLAKAVADRIAGGFAEIEATVRGSAKLRSGTAVALKGFGAPFDGRYTTTEAVHEFSPEVGYTTTLIVSNASDRSLFGVANGGWAAGESARMPGVVSALVSDIDDPDAQGRVKLTFPYLSADYVSGWARTVQAGAARDRGAIVLPEVGDEVLVAFEGGRFDRPYVIGGLFNGKDTPIDGWGAVQKNGEVIRRSFTSRTGMEVVFTEESGTEKLEISTNERAQRVTLTQTSQKGIEIISEGPVMVTAKQDATVKADQGALKLSASSIEVKATGGVTIEGATLSMKSQGTAELQGTSVAVKGQASAELSASGPTTVRGAVVNIN</sequence>
<dbReference type="InterPro" id="IPR037026">
    <property type="entry name" value="Vgr_OB-fold_dom_sf"/>
</dbReference>
<dbReference type="Proteomes" id="UP000324678">
    <property type="component" value="Chromosome"/>
</dbReference>
<evidence type="ECO:0000313" key="3">
    <source>
        <dbReference type="Proteomes" id="UP000324678"/>
    </source>
</evidence>
<dbReference type="Gene3D" id="3.55.50.10">
    <property type="entry name" value="Baseplate protein-like domains"/>
    <property type="match status" value="1"/>
</dbReference>
<dbReference type="Pfam" id="PF04717">
    <property type="entry name" value="Phage_base_V"/>
    <property type="match status" value="1"/>
</dbReference>
<reference evidence="2 3" key="1">
    <citation type="submission" date="2019-09" db="EMBL/GenBank/DDBJ databases">
        <title>Genome sequencing of strain KACC 19306.</title>
        <authorList>
            <person name="Heo J."/>
            <person name="Kim S.-J."/>
            <person name="Kim J.-S."/>
            <person name="Hong S.-B."/>
            <person name="Kwon S.-W."/>
        </authorList>
    </citation>
    <scope>NUCLEOTIDE SEQUENCE [LARGE SCALE GENOMIC DNA]</scope>
    <source>
        <strain evidence="2 3">KACC 19306</strain>
    </source>
</reference>
<dbReference type="Pfam" id="PF05954">
    <property type="entry name" value="Phage_GPD"/>
    <property type="match status" value="1"/>
</dbReference>
<organism evidence="2 3">
    <name type="scientific">Agromyces intestinalis</name>
    <dbReference type="NCBI Taxonomy" id="2592652"/>
    <lineage>
        <taxon>Bacteria</taxon>
        <taxon>Bacillati</taxon>
        <taxon>Actinomycetota</taxon>
        <taxon>Actinomycetes</taxon>
        <taxon>Micrococcales</taxon>
        <taxon>Microbacteriaceae</taxon>
        <taxon>Agromyces</taxon>
    </lineage>
</organism>
<dbReference type="Gene3D" id="2.30.110.50">
    <property type="match status" value="1"/>
</dbReference>
<proteinExistence type="predicted"/>
<dbReference type="SUPFAM" id="SSF69255">
    <property type="entry name" value="gp5 N-terminal domain-like"/>
    <property type="match status" value="1"/>
</dbReference>
<dbReference type="OrthoDB" id="1907165at2"/>
<evidence type="ECO:0000259" key="1">
    <source>
        <dbReference type="Pfam" id="PF04717"/>
    </source>
</evidence>
<feature type="domain" description="Gp5/Type VI secretion system Vgr protein OB-fold" evidence="1">
    <location>
        <begin position="396"/>
        <end position="469"/>
    </location>
</feature>
<dbReference type="NCBIfam" id="NF033848">
    <property type="entry name" value="VgrG_rel"/>
    <property type="match status" value="1"/>
</dbReference>
<keyword evidence="3" id="KW-1185">Reference proteome</keyword>
<dbReference type="AlphaFoldDB" id="A0A5C1YDG7"/>